<feature type="domain" description="K Homology" evidence="4">
    <location>
        <begin position="276"/>
        <end position="383"/>
    </location>
</feature>
<dbReference type="STRING" id="4536.A0A0E0IS25"/>
<reference evidence="5" key="1">
    <citation type="submission" date="2015-04" db="UniProtKB">
        <authorList>
            <consortium name="EnsemblPlants"/>
        </authorList>
    </citation>
    <scope>IDENTIFICATION</scope>
    <source>
        <strain evidence="5">SL10</strain>
    </source>
</reference>
<dbReference type="Gene3D" id="3.30.1370.10">
    <property type="entry name" value="K Homology domain, type 1"/>
    <property type="match status" value="3"/>
</dbReference>
<keyword evidence="2" id="KW-0694">RNA-binding</keyword>
<feature type="domain" description="K Homology" evidence="4">
    <location>
        <begin position="633"/>
        <end position="702"/>
    </location>
</feature>
<dbReference type="Gramene" id="ONIVA10G09290.1">
    <property type="protein sequence ID" value="ONIVA10G09290.1"/>
    <property type="gene ID" value="ONIVA10G09290"/>
</dbReference>
<evidence type="ECO:0000256" key="1">
    <source>
        <dbReference type="ARBA" id="ARBA00022737"/>
    </source>
</evidence>
<dbReference type="InterPro" id="IPR004088">
    <property type="entry name" value="KH_dom_type_1"/>
</dbReference>
<dbReference type="eggNOG" id="KOG2190">
    <property type="taxonomic scope" value="Eukaryota"/>
</dbReference>
<feature type="region of interest" description="Disordered" evidence="3">
    <location>
        <begin position="543"/>
        <end position="579"/>
    </location>
</feature>
<dbReference type="InterPro" id="IPR004087">
    <property type="entry name" value="KH_dom"/>
</dbReference>
<dbReference type="GO" id="GO:0003723">
    <property type="term" value="F:RNA binding"/>
    <property type="evidence" value="ECO:0007669"/>
    <property type="project" value="UniProtKB-UniRule"/>
</dbReference>
<keyword evidence="6" id="KW-1185">Reference proteome</keyword>
<dbReference type="InterPro" id="IPR036612">
    <property type="entry name" value="KH_dom_type_1_sf"/>
</dbReference>
<feature type="compositionally biased region" description="Low complexity" evidence="3">
    <location>
        <begin position="12"/>
        <end position="24"/>
    </location>
</feature>
<dbReference type="SUPFAM" id="SSF54791">
    <property type="entry name" value="Eukaryotic type KH-domain (KH-domain type I)"/>
    <property type="match status" value="3"/>
</dbReference>
<protein>
    <recommendedName>
        <fullName evidence="4">K Homology domain-containing protein</fullName>
    </recommendedName>
</protein>
<accession>A0A0E0IS25</accession>
<name>A0A0E0IS25_ORYNI</name>
<evidence type="ECO:0000256" key="2">
    <source>
        <dbReference type="PROSITE-ProRule" id="PRU00117"/>
    </source>
</evidence>
<dbReference type="EnsemblPlants" id="ONIVA10G09290.1">
    <property type="protein sequence ID" value="ONIVA10G09290.1"/>
    <property type="gene ID" value="ONIVA10G09290"/>
</dbReference>
<dbReference type="SMART" id="SM00322">
    <property type="entry name" value="KH"/>
    <property type="match status" value="3"/>
</dbReference>
<dbReference type="AlphaFoldDB" id="A0A0E0IS25"/>
<evidence type="ECO:0000256" key="3">
    <source>
        <dbReference type="SAM" id="MobiDB-lite"/>
    </source>
</evidence>
<feature type="region of interest" description="Disordered" evidence="3">
    <location>
        <begin position="85"/>
        <end position="105"/>
    </location>
</feature>
<keyword evidence="1" id="KW-0677">Repeat</keyword>
<feature type="domain" description="K Homology" evidence="4">
    <location>
        <begin position="189"/>
        <end position="262"/>
    </location>
</feature>
<feature type="region of interest" description="Disordered" evidence="3">
    <location>
        <begin position="1"/>
        <end position="51"/>
    </location>
</feature>
<evidence type="ECO:0000313" key="5">
    <source>
        <dbReference type="EnsemblPlants" id="ONIVA10G09290.1"/>
    </source>
</evidence>
<dbReference type="CDD" id="cd22459">
    <property type="entry name" value="KH-I_PEPPER_rpt1_like"/>
    <property type="match status" value="1"/>
</dbReference>
<evidence type="ECO:0000259" key="4">
    <source>
        <dbReference type="SMART" id="SM00322"/>
    </source>
</evidence>
<dbReference type="PANTHER" id="PTHR10288">
    <property type="entry name" value="KH DOMAIN CONTAINING RNA BINDING PROTEIN"/>
    <property type="match status" value="1"/>
</dbReference>
<dbReference type="OMA" id="QVIMKMQ"/>
<feature type="compositionally biased region" description="Low complexity" evidence="3">
    <location>
        <begin position="93"/>
        <end position="105"/>
    </location>
</feature>
<organism evidence="5">
    <name type="scientific">Oryza nivara</name>
    <name type="common">Indian wild rice</name>
    <name type="synonym">Oryza sativa f. spontanea</name>
    <dbReference type="NCBI Taxonomy" id="4536"/>
    <lineage>
        <taxon>Eukaryota</taxon>
        <taxon>Viridiplantae</taxon>
        <taxon>Streptophyta</taxon>
        <taxon>Embryophyta</taxon>
        <taxon>Tracheophyta</taxon>
        <taxon>Spermatophyta</taxon>
        <taxon>Magnoliopsida</taxon>
        <taxon>Liliopsida</taxon>
        <taxon>Poales</taxon>
        <taxon>Poaceae</taxon>
        <taxon>BOP clade</taxon>
        <taxon>Oryzoideae</taxon>
        <taxon>Oryzeae</taxon>
        <taxon>Oryzinae</taxon>
        <taxon>Oryza</taxon>
    </lineage>
</organism>
<dbReference type="Pfam" id="PF00013">
    <property type="entry name" value="KH_1"/>
    <property type="match status" value="3"/>
</dbReference>
<dbReference type="PROSITE" id="PS50084">
    <property type="entry name" value="KH_TYPE_1"/>
    <property type="match status" value="3"/>
</dbReference>
<proteinExistence type="predicted"/>
<dbReference type="Proteomes" id="UP000006591">
    <property type="component" value="Chromosome 10"/>
</dbReference>
<reference evidence="5" key="2">
    <citation type="submission" date="2018-04" db="EMBL/GenBank/DDBJ databases">
        <title>OnivRS2 (Oryza nivara Reference Sequence Version 2).</title>
        <authorList>
            <person name="Zhang J."/>
            <person name="Kudrna D."/>
            <person name="Lee S."/>
            <person name="Talag J."/>
            <person name="Rajasekar S."/>
            <person name="Welchert J."/>
            <person name="Hsing Y.-I."/>
            <person name="Wing R.A."/>
        </authorList>
    </citation>
    <scope>NUCLEOTIDE SEQUENCE [LARGE SCALE GENOMIC DNA]</scope>
</reference>
<sequence>MRDVDGGGKRGTSTAEASSRSSDSLGGVRAIVSAGGGTGGGDNTSSTAPPLPSPFRPLCAAAASRKAHFQQGPFILFSVSFLRSVPRSGHQNPSSSSSPHKTPLSLLRPRRVAVAIAPPPPPPPTPATRNAGMNSYCDKKEVTVAFSKTKRQEEDEVIWRMVEQGATDDEECGGTNCSAGENRDPGWPGTSVFRMLIPATKVGAVIGHSGERLRRLCEETKACVRVIGGHFAAAERAVIIFAKEQPDEPKPPAIDALLRVYECTINDDGLDVRYNNIVVARILTPSEQAASLIGDQGSVINYIKKASKTNIHVIGNFLTLMHLLEPLVPSIDKFDISGLQLSIYTDADGDLPPVALEDDMIIEIWGLPARVHQALELVACHLRKYLVHRSVIPLFDPHVSIPISPVDMPPFHYSDHHEGLLHEASPGYYSLYSEAFQLEHPWTDTSYSRYPMENFTHADIFEYRQEAPVFFGRYRSVTPPHYGHEAEAYLSSPMELCLHNNLNTYGWQATPPIGRSDTVERIRSLISVYGKQAHPHPLRQTYQSTKMEKRPHSGISLYRRDDHPTRVSPSPATELPPSPAVSAYKWQVSPSLKMYPSTNVENLQHCRVSACAPEELPNVVVPSLTSQSPAVTSQVIMKMQVPIFYAEAVIGPTGARIDYIRQASGSSVVIKDLDDSAMSIEITGSAATDVQIAEQLIKNFMAEAAAASPDHSYDFIPSHLPAPRSPEPDIPTTSLTRRASYIGVFLQERWALAAPTLHPFTF</sequence>
<evidence type="ECO:0000313" key="6">
    <source>
        <dbReference type="Proteomes" id="UP000006591"/>
    </source>
</evidence>